<evidence type="ECO:0000313" key="11">
    <source>
        <dbReference type="Proteomes" id="UP000030012"/>
    </source>
</evidence>
<dbReference type="PANTHER" id="PTHR42836">
    <property type="entry name" value="7-CARBOXY-7-DEAZAGUANINE SYNTHASE"/>
    <property type="match status" value="1"/>
</dbReference>
<comment type="pathway">
    <text evidence="8">Purine metabolism; 7-cyano-7-deazaguanine biosynthesis.</text>
</comment>
<evidence type="ECO:0000256" key="4">
    <source>
        <dbReference type="ARBA" id="ARBA00022842"/>
    </source>
</evidence>
<feature type="domain" description="Radical SAM core" evidence="9">
    <location>
        <begin position="18"/>
        <end position="217"/>
    </location>
</feature>
<evidence type="ECO:0000256" key="6">
    <source>
        <dbReference type="ARBA" id="ARBA00023014"/>
    </source>
</evidence>
<feature type="binding site" evidence="8">
    <location>
        <begin position="37"/>
        <end position="39"/>
    </location>
    <ligand>
        <name>S-adenosyl-L-methionine</name>
        <dbReference type="ChEBI" id="CHEBI:59789"/>
    </ligand>
</feature>
<evidence type="ECO:0000259" key="9">
    <source>
        <dbReference type="PROSITE" id="PS51918"/>
    </source>
</evidence>
<feature type="binding site" evidence="8">
    <location>
        <begin position="12"/>
        <end position="14"/>
    </location>
    <ligand>
        <name>substrate</name>
    </ligand>
</feature>
<comment type="cofactor">
    <cofactor evidence="8">
        <name>S-adenosyl-L-methionine</name>
        <dbReference type="ChEBI" id="CHEBI:59789"/>
    </cofactor>
    <text evidence="8">Binds 1 S-adenosyl-L-methionine per subunit.</text>
</comment>
<dbReference type="EC" id="4.3.99.3" evidence="8"/>
<dbReference type="PANTHER" id="PTHR42836:SF1">
    <property type="entry name" value="7-CARBOXY-7-DEAZAGUANINE SYNTHASE"/>
    <property type="match status" value="1"/>
</dbReference>
<dbReference type="OrthoDB" id="9792276at2"/>
<evidence type="ECO:0000256" key="3">
    <source>
        <dbReference type="ARBA" id="ARBA00022723"/>
    </source>
</evidence>
<dbReference type="SFLD" id="SFLDS00029">
    <property type="entry name" value="Radical_SAM"/>
    <property type="match status" value="1"/>
</dbReference>
<keyword evidence="7 8" id="KW-0456">Lyase</keyword>
<evidence type="ECO:0000256" key="7">
    <source>
        <dbReference type="ARBA" id="ARBA00023239"/>
    </source>
</evidence>
<feature type="binding site" evidence="8">
    <location>
        <position position="38"/>
    </location>
    <ligand>
        <name>[4Fe-4S] cluster</name>
        <dbReference type="ChEBI" id="CHEBI:49883"/>
        <note>4Fe-4S-S-AdoMet</note>
    </ligand>
</feature>
<dbReference type="HAMAP" id="MF_00917">
    <property type="entry name" value="QueE"/>
    <property type="match status" value="1"/>
</dbReference>
<dbReference type="Gene3D" id="3.20.20.70">
    <property type="entry name" value="Aldolase class I"/>
    <property type="match status" value="1"/>
</dbReference>
<feature type="binding site" evidence="8">
    <location>
        <position position="40"/>
    </location>
    <ligand>
        <name>Mg(2+)</name>
        <dbReference type="ChEBI" id="CHEBI:18420"/>
    </ligand>
</feature>
<dbReference type="InterPro" id="IPR058240">
    <property type="entry name" value="rSAM_sf"/>
</dbReference>
<protein>
    <recommendedName>
        <fullName evidence="8">7-carboxy-7-deazaguanine synthase</fullName>
        <shortName evidence="8">CDG synthase</shortName>
        <ecNumber evidence="8">4.3.99.3</ecNumber>
    </recommendedName>
    <alternativeName>
        <fullName evidence="8">Queuosine biosynthesis protein QueE</fullName>
    </alternativeName>
</protein>
<reference evidence="10 11" key="1">
    <citation type="submission" date="2014-01" db="EMBL/GenBank/DDBJ databases">
        <title>Plasmidome dynamics in the species complex Clostridium novyi sensu lato converts strains of independent lineages into distinctly different pathogens.</title>
        <authorList>
            <person name="Skarin H."/>
            <person name="Segerman B."/>
        </authorList>
    </citation>
    <scope>NUCLEOTIDE SEQUENCE [LARGE SCALE GENOMIC DNA]</scope>
    <source>
        <strain evidence="10 11">4552</strain>
    </source>
</reference>
<comment type="caution">
    <text evidence="8">Lacks conserved residue(s) required for the propagation of feature annotation.</text>
</comment>
<dbReference type="PROSITE" id="PS51918">
    <property type="entry name" value="RADICAL_SAM"/>
    <property type="match status" value="1"/>
</dbReference>
<dbReference type="InterPro" id="IPR007197">
    <property type="entry name" value="rSAM"/>
</dbReference>
<keyword evidence="1 8" id="KW-0004">4Fe-4S</keyword>
<evidence type="ECO:0000256" key="2">
    <source>
        <dbReference type="ARBA" id="ARBA00022691"/>
    </source>
</evidence>
<organism evidence="10 11">
    <name type="scientific">Clostridium novyi A str. 4552</name>
    <dbReference type="NCBI Taxonomy" id="1444289"/>
    <lineage>
        <taxon>Bacteria</taxon>
        <taxon>Bacillati</taxon>
        <taxon>Bacillota</taxon>
        <taxon>Clostridia</taxon>
        <taxon>Eubacteriales</taxon>
        <taxon>Clostridiaceae</taxon>
        <taxon>Clostridium</taxon>
    </lineage>
</organism>
<feature type="binding site" evidence="8">
    <location>
        <position position="35"/>
    </location>
    <ligand>
        <name>[4Fe-4S] cluster</name>
        <dbReference type="ChEBI" id="CHEBI:49883"/>
        <note>4Fe-4S-S-AdoMet</note>
    </ligand>
</feature>
<comment type="catalytic activity">
    <reaction evidence="8">
        <text>6-carboxy-5,6,7,8-tetrahydropterin + H(+) = 7-carboxy-7-carbaguanine + NH4(+)</text>
        <dbReference type="Rhea" id="RHEA:27974"/>
        <dbReference type="ChEBI" id="CHEBI:15378"/>
        <dbReference type="ChEBI" id="CHEBI:28938"/>
        <dbReference type="ChEBI" id="CHEBI:61032"/>
        <dbReference type="ChEBI" id="CHEBI:61036"/>
        <dbReference type="EC" id="4.3.99.3"/>
    </reaction>
</comment>
<dbReference type="GO" id="GO:0051539">
    <property type="term" value="F:4 iron, 4 sulfur cluster binding"/>
    <property type="evidence" value="ECO:0007669"/>
    <property type="project" value="UniProtKB-UniRule"/>
</dbReference>
<feature type="binding site" evidence="8">
    <location>
        <position position="75"/>
    </location>
    <ligand>
        <name>S-adenosyl-L-methionine</name>
        <dbReference type="ChEBI" id="CHEBI:59789"/>
    </ligand>
</feature>
<evidence type="ECO:0000256" key="8">
    <source>
        <dbReference type="HAMAP-Rule" id="MF_00917"/>
    </source>
</evidence>
<feature type="binding site" evidence="8">
    <location>
        <position position="27"/>
    </location>
    <ligand>
        <name>substrate</name>
    </ligand>
</feature>
<keyword evidence="5 8" id="KW-0408">Iron</keyword>
<keyword evidence="2 8" id="KW-0949">S-adenosyl-L-methionine</keyword>
<dbReference type="SUPFAM" id="SSF102114">
    <property type="entry name" value="Radical SAM enzymes"/>
    <property type="match status" value="1"/>
</dbReference>
<comment type="subunit">
    <text evidence="8">Homodimer.</text>
</comment>
<comment type="cofactor">
    <cofactor evidence="8">
        <name>[4Fe-4S] cluster</name>
        <dbReference type="ChEBI" id="CHEBI:49883"/>
    </cofactor>
    <text evidence="8">Binds 1 [4Fe-4S] cluster. The cluster is coordinated with 3 cysteines and an exchangeable S-adenosyl-L-methionine.</text>
</comment>
<evidence type="ECO:0000313" key="10">
    <source>
        <dbReference type="EMBL" id="KGM97831.1"/>
    </source>
</evidence>
<dbReference type="InterPro" id="IPR013785">
    <property type="entry name" value="Aldolase_TIM"/>
</dbReference>
<keyword evidence="4 8" id="KW-0460">Magnesium</keyword>
<feature type="binding site" evidence="8">
    <location>
        <position position="31"/>
    </location>
    <ligand>
        <name>[4Fe-4S] cluster</name>
        <dbReference type="ChEBI" id="CHEBI:49883"/>
        <note>4Fe-4S-S-AdoMet</note>
    </ligand>
</feature>
<comment type="cofactor">
    <cofactor evidence="8">
        <name>Mg(2+)</name>
        <dbReference type="ChEBI" id="CHEBI:18420"/>
    </cofactor>
</comment>
<dbReference type="NCBIfam" id="TIGR03963">
    <property type="entry name" value="rSAM_QueE_Clost"/>
    <property type="match status" value="1"/>
</dbReference>
<dbReference type="CDD" id="cd01335">
    <property type="entry name" value="Radical_SAM"/>
    <property type="match status" value="1"/>
</dbReference>
<dbReference type="UniPathway" id="UPA00391"/>
<comment type="similarity">
    <text evidence="8">Belongs to the radical SAM superfamily. 7-carboxy-7-deazaguanine synthase family.</text>
</comment>
<proteinExistence type="inferred from homology"/>
<keyword evidence="8" id="KW-0671">Queuosine biosynthesis</keyword>
<dbReference type="AlphaFoldDB" id="A0A0A0IBW8"/>
<feature type="binding site" evidence="8">
    <location>
        <position position="73"/>
    </location>
    <ligand>
        <name>substrate</name>
    </ligand>
</feature>
<comment type="caution">
    <text evidence="10">The sequence shown here is derived from an EMBL/GenBank/DDBJ whole genome shotgun (WGS) entry which is preliminary data.</text>
</comment>
<dbReference type="PIRSF" id="PIRSF000370">
    <property type="entry name" value="QueE"/>
    <property type="match status" value="1"/>
</dbReference>
<dbReference type="GO" id="GO:0000287">
    <property type="term" value="F:magnesium ion binding"/>
    <property type="evidence" value="ECO:0007669"/>
    <property type="project" value="UniProtKB-UniRule"/>
</dbReference>
<evidence type="ECO:0000256" key="1">
    <source>
        <dbReference type="ARBA" id="ARBA00022485"/>
    </source>
</evidence>
<name>A0A0A0IBW8_CLONO</name>
<comment type="function">
    <text evidence="8">Catalyzes the complex heterocyclic radical-mediated conversion of 6-carboxy-5,6,7,8-tetrahydropterin (CPH4) to 7-carboxy-7-deazaguanine (CDG), a step common to the biosynthetic pathways of all 7-deazapurine-containing compounds.</text>
</comment>
<sequence>MDYKVVEKFISINGEGKSSGQLSVFIRFAGCNLHCSYCDTKWANEKKVPFCIMTEEEIYKYIQSTKIKNVTLTGGEPLLQEGILTLLKLLCSDKNLSIEIETNGSIPLKDFITIKNNSPNFTMDYKLPCSNMENHMITDNFNYLTKKDVIKFVVANKNDLQKLKSIMYKYNLIDKTNIYISPVYGEIEMNLIVEFMKENKLNGVTLQMQLHKIIWDPNKRGV</sequence>
<gene>
    <name evidence="8" type="primary">queE</name>
    <name evidence="10" type="ORF">Z968_02190</name>
</gene>
<dbReference type="GO" id="GO:0008616">
    <property type="term" value="P:tRNA queuosine(34) biosynthetic process"/>
    <property type="evidence" value="ECO:0007669"/>
    <property type="project" value="UniProtKB-UniRule"/>
</dbReference>
<dbReference type="RefSeq" id="WP_039252719.1">
    <property type="nucleotide sequence ID" value="NZ_JENJ01000006.1"/>
</dbReference>
<dbReference type="Pfam" id="PF04055">
    <property type="entry name" value="Radical_SAM"/>
    <property type="match status" value="1"/>
</dbReference>
<evidence type="ECO:0000256" key="5">
    <source>
        <dbReference type="ARBA" id="ARBA00023004"/>
    </source>
</evidence>
<dbReference type="Proteomes" id="UP000030012">
    <property type="component" value="Unassembled WGS sequence"/>
</dbReference>
<dbReference type="EMBL" id="JENJ01000006">
    <property type="protein sequence ID" value="KGM97831.1"/>
    <property type="molecule type" value="Genomic_DNA"/>
</dbReference>
<dbReference type="InterPro" id="IPR024924">
    <property type="entry name" value="7-CO-7-deazaguanine_synth-like"/>
</dbReference>
<dbReference type="GO" id="GO:0016840">
    <property type="term" value="F:carbon-nitrogen lyase activity"/>
    <property type="evidence" value="ECO:0007669"/>
    <property type="project" value="UniProtKB-UniRule"/>
</dbReference>
<dbReference type="InterPro" id="IPR023868">
    <property type="entry name" value="7-CO-7-deazaGua_synth_put_Clo"/>
</dbReference>
<keyword evidence="3 8" id="KW-0479">Metal-binding</keyword>
<dbReference type="GO" id="GO:1904047">
    <property type="term" value="F:S-adenosyl-L-methionine binding"/>
    <property type="evidence" value="ECO:0007669"/>
    <property type="project" value="UniProtKB-UniRule"/>
</dbReference>
<keyword evidence="6 8" id="KW-0411">Iron-sulfur</keyword>
<accession>A0A0A0IBW8</accession>